<sequence>MAEVRQQVPGGVGGAQRPRAGRSVGAAAPWVGHPVGGGALGGEIQGGGWRRDPGRRVAAVREGDRGSGYGGVGFSIKIGPVGFSGSQEHLGRSA</sequence>
<dbReference type="AlphaFoldDB" id="M7ZD45"/>
<gene>
    <name evidence="2" type="ORF">TRIUR3_29258</name>
</gene>
<feature type="compositionally biased region" description="Gly residues" evidence="1">
    <location>
        <begin position="34"/>
        <end position="48"/>
    </location>
</feature>
<reference evidence="2" key="1">
    <citation type="journal article" date="2013" name="Nature">
        <title>Draft genome of the wheat A-genome progenitor Triticum urartu.</title>
        <authorList>
            <person name="Ling H.Q."/>
            <person name="Zhao S."/>
            <person name="Liu D."/>
            <person name="Wang J."/>
            <person name="Sun H."/>
            <person name="Zhang C."/>
            <person name="Fan H."/>
            <person name="Li D."/>
            <person name="Dong L."/>
            <person name="Tao Y."/>
            <person name="Gao C."/>
            <person name="Wu H."/>
            <person name="Li Y."/>
            <person name="Cui Y."/>
            <person name="Guo X."/>
            <person name="Zheng S."/>
            <person name="Wang B."/>
            <person name="Yu K."/>
            <person name="Liang Q."/>
            <person name="Yang W."/>
            <person name="Lou X."/>
            <person name="Chen J."/>
            <person name="Feng M."/>
            <person name="Jian J."/>
            <person name="Zhang X."/>
            <person name="Luo G."/>
            <person name="Jiang Y."/>
            <person name="Liu J."/>
            <person name="Wang Z."/>
            <person name="Sha Y."/>
            <person name="Zhang B."/>
            <person name="Wu H."/>
            <person name="Tang D."/>
            <person name="Shen Q."/>
            <person name="Xue P."/>
            <person name="Zou S."/>
            <person name="Wang X."/>
            <person name="Liu X."/>
            <person name="Wang F."/>
            <person name="Yang Y."/>
            <person name="An X."/>
            <person name="Dong Z."/>
            <person name="Zhang K."/>
            <person name="Zhang X."/>
            <person name="Luo M.C."/>
            <person name="Dvorak J."/>
            <person name="Tong Y."/>
            <person name="Wang J."/>
            <person name="Yang H."/>
            <person name="Li Z."/>
            <person name="Wang D."/>
            <person name="Zhang A."/>
            <person name="Wang J."/>
        </authorList>
    </citation>
    <scope>NUCLEOTIDE SEQUENCE</scope>
</reference>
<evidence type="ECO:0000256" key="1">
    <source>
        <dbReference type="SAM" id="MobiDB-lite"/>
    </source>
</evidence>
<proteinExistence type="predicted"/>
<feature type="region of interest" description="Disordered" evidence="1">
    <location>
        <begin position="1"/>
        <end position="55"/>
    </location>
</feature>
<dbReference type="EMBL" id="KD232092">
    <property type="protein sequence ID" value="EMS50350.1"/>
    <property type="molecule type" value="Genomic_DNA"/>
</dbReference>
<organism evidence="2">
    <name type="scientific">Triticum urartu</name>
    <name type="common">Red wild einkorn</name>
    <name type="synonym">Crithodium urartu</name>
    <dbReference type="NCBI Taxonomy" id="4572"/>
    <lineage>
        <taxon>Eukaryota</taxon>
        <taxon>Viridiplantae</taxon>
        <taxon>Streptophyta</taxon>
        <taxon>Embryophyta</taxon>
        <taxon>Tracheophyta</taxon>
        <taxon>Spermatophyta</taxon>
        <taxon>Magnoliopsida</taxon>
        <taxon>Liliopsida</taxon>
        <taxon>Poales</taxon>
        <taxon>Poaceae</taxon>
        <taxon>BOP clade</taxon>
        <taxon>Pooideae</taxon>
        <taxon>Triticodae</taxon>
        <taxon>Triticeae</taxon>
        <taxon>Triticinae</taxon>
        <taxon>Triticum</taxon>
    </lineage>
</organism>
<protein>
    <submittedName>
        <fullName evidence="2">Uncharacterized protein</fullName>
    </submittedName>
</protein>
<evidence type="ECO:0000313" key="2">
    <source>
        <dbReference type="EMBL" id="EMS50350.1"/>
    </source>
</evidence>
<name>M7ZD45_TRIUA</name>
<accession>M7ZD45</accession>